<organism evidence="1 2">
    <name type="scientific">Rhodocollybia butyracea</name>
    <dbReference type="NCBI Taxonomy" id="206335"/>
    <lineage>
        <taxon>Eukaryota</taxon>
        <taxon>Fungi</taxon>
        <taxon>Dikarya</taxon>
        <taxon>Basidiomycota</taxon>
        <taxon>Agaricomycotina</taxon>
        <taxon>Agaricomycetes</taxon>
        <taxon>Agaricomycetidae</taxon>
        <taxon>Agaricales</taxon>
        <taxon>Marasmiineae</taxon>
        <taxon>Omphalotaceae</taxon>
        <taxon>Rhodocollybia</taxon>
    </lineage>
</organism>
<protein>
    <submittedName>
        <fullName evidence="1">Uncharacterized protein</fullName>
    </submittedName>
</protein>
<dbReference type="EMBL" id="JADNRY010000006">
    <property type="protein sequence ID" value="KAF9076511.1"/>
    <property type="molecule type" value="Genomic_DNA"/>
</dbReference>
<gene>
    <name evidence="1" type="ORF">BDP27DRAFT_1398195</name>
</gene>
<evidence type="ECO:0000313" key="1">
    <source>
        <dbReference type="EMBL" id="KAF9076511.1"/>
    </source>
</evidence>
<keyword evidence="2" id="KW-1185">Reference proteome</keyword>
<comment type="caution">
    <text evidence="1">The sequence shown here is derived from an EMBL/GenBank/DDBJ whole genome shotgun (WGS) entry which is preliminary data.</text>
</comment>
<sequence length="194" mass="21218">MSALKELRSANGSQAVVVRFEVPAHNLDSFGICVGPWQLFNIANSSLDGFQRLQDISDCADGLVIRVLRVDVSDRANASFGRKTSSSDFSGVFPRQFQTSKKNTRRVESSILNSARCTTLGNIFFCCDSQLPLVDLISQFIPEFLRCSRGLRIAKDFINSDRSSGNISGKANPDTGLVFDDDPRVLNTISQCGG</sequence>
<evidence type="ECO:0000313" key="2">
    <source>
        <dbReference type="Proteomes" id="UP000772434"/>
    </source>
</evidence>
<dbReference type="Proteomes" id="UP000772434">
    <property type="component" value="Unassembled WGS sequence"/>
</dbReference>
<reference evidence="1" key="1">
    <citation type="submission" date="2020-11" db="EMBL/GenBank/DDBJ databases">
        <authorList>
            <consortium name="DOE Joint Genome Institute"/>
            <person name="Ahrendt S."/>
            <person name="Riley R."/>
            <person name="Andreopoulos W."/>
            <person name="Labutti K."/>
            <person name="Pangilinan J."/>
            <person name="Ruiz-Duenas F.J."/>
            <person name="Barrasa J.M."/>
            <person name="Sanchez-Garcia M."/>
            <person name="Camarero S."/>
            <person name="Miyauchi S."/>
            <person name="Serrano A."/>
            <person name="Linde D."/>
            <person name="Babiker R."/>
            <person name="Drula E."/>
            <person name="Ayuso-Fernandez I."/>
            <person name="Pacheco R."/>
            <person name="Padilla G."/>
            <person name="Ferreira P."/>
            <person name="Barriuso J."/>
            <person name="Kellner H."/>
            <person name="Castanera R."/>
            <person name="Alfaro M."/>
            <person name="Ramirez L."/>
            <person name="Pisabarro A.G."/>
            <person name="Kuo A."/>
            <person name="Tritt A."/>
            <person name="Lipzen A."/>
            <person name="He G."/>
            <person name="Yan M."/>
            <person name="Ng V."/>
            <person name="Cullen D."/>
            <person name="Martin F."/>
            <person name="Rosso M.-N."/>
            <person name="Henrissat B."/>
            <person name="Hibbett D."/>
            <person name="Martinez A.T."/>
            <person name="Grigoriev I.V."/>
        </authorList>
    </citation>
    <scope>NUCLEOTIDE SEQUENCE</scope>
    <source>
        <strain evidence="1">AH 40177</strain>
    </source>
</reference>
<proteinExistence type="predicted"/>
<accession>A0A9P5Q7D0</accession>
<name>A0A9P5Q7D0_9AGAR</name>
<dbReference type="AlphaFoldDB" id="A0A9P5Q7D0"/>